<accession>A0A9W9HNR9</accession>
<dbReference type="AlphaFoldDB" id="A0A9W9HNR9"/>
<feature type="domain" description="DUF4334" evidence="2">
    <location>
        <begin position="107"/>
        <end position="162"/>
    </location>
</feature>
<sequence>MSGLTLQFPIVPFDCFHPSPAKKFLSLIKSPGTLSPTYIENTFRELKSLSPDQILGDWDGFILPTGHPLESELEELNWVGNTFDSTEDVVPLIIARNGERVDFEDWGRASLREIKYQGLVSTALVYDEHPTMVYYRAVRSNLVAGAVETKRFRDKGKCYFYLVKS</sequence>
<comment type="caution">
    <text evidence="3">The sequence shown here is derived from an EMBL/GenBank/DDBJ whole genome shotgun (WGS) entry which is preliminary data.</text>
</comment>
<name>A0A9W9HNR9_9EURO</name>
<dbReference type="Pfam" id="PF14232">
    <property type="entry name" value="DUF4334"/>
    <property type="match status" value="1"/>
</dbReference>
<proteinExistence type="predicted"/>
<dbReference type="InterPro" id="IPR025951">
    <property type="entry name" value="GXWXG_dom"/>
</dbReference>
<reference evidence="3" key="2">
    <citation type="journal article" date="2023" name="IMA Fungus">
        <title>Comparative genomic study of the Penicillium genus elucidates a diverse pangenome and 15 lateral gene transfer events.</title>
        <authorList>
            <person name="Petersen C."/>
            <person name="Sorensen T."/>
            <person name="Nielsen M.R."/>
            <person name="Sondergaard T.E."/>
            <person name="Sorensen J.L."/>
            <person name="Fitzpatrick D.A."/>
            <person name="Frisvad J.C."/>
            <person name="Nielsen K.L."/>
        </authorList>
    </citation>
    <scope>NUCLEOTIDE SEQUENCE</scope>
    <source>
        <strain evidence="3">IBT 21917</strain>
    </source>
</reference>
<dbReference type="Proteomes" id="UP001146351">
    <property type="component" value="Unassembled WGS sequence"/>
</dbReference>
<dbReference type="Pfam" id="PF14231">
    <property type="entry name" value="GXWXG"/>
    <property type="match status" value="1"/>
</dbReference>
<evidence type="ECO:0000259" key="2">
    <source>
        <dbReference type="Pfam" id="PF14232"/>
    </source>
</evidence>
<dbReference type="Gene3D" id="2.40.128.580">
    <property type="entry name" value="GXWXG domain"/>
    <property type="match status" value="1"/>
</dbReference>
<evidence type="ECO:0000313" key="4">
    <source>
        <dbReference type="Proteomes" id="UP001146351"/>
    </source>
</evidence>
<evidence type="ECO:0008006" key="5">
    <source>
        <dbReference type="Google" id="ProtNLM"/>
    </source>
</evidence>
<feature type="domain" description="GXWXG" evidence="1">
    <location>
        <begin position="42"/>
        <end position="96"/>
    </location>
</feature>
<reference evidence="3" key="1">
    <citation type="submission" date="2022-11" db="EMBL/GenBank/DDBJ databases">
        <authorList>
            <person name="Petersen C."/>
        </authorList>
    </citation>
    <scope>NUCLEOTIDE SEQUENCE</scope>
    <source>
        <strain evidence="3">IBT 21917</strain>
    </source>
</reference>
<evidence type="ECO:0000259" key="1">
    <source>
        <dbReference type="Pfam" id="PF14231"/>
    </source>
</evidence>
<gene>
    <name evidence="3" type="ORF">N7492_010534</name>
</gene>
<protein>
    <recommendedName>
        <fullName evidence="5">GXWXG domain-containing protein</fullName>
    </recommendedName>
</protein>
<dbReference type="InterPro" id="IPR025568">
    <property type="entry name" value="DUF4334"/>
</dbReference>
<evidence type="ECO:0000313" key="3">
    <source>
        <dbReference type="EMBL" id="KAJ5152239.1"/>
    </source>
</evidence>
<organism evidence="3 4">
    <name type="scientific">Penicillium capsulatum</name>
    <dbReference type="NCBI Taxonomy" id="69766"/>
    <lineage>
        <taxon>Eukaryota</taxon>
        <taxon>Fungi</taxon>
        <taxon>Dikarya</taxon>
        <taxon>Ascomycota</taxon>
        <taxon>Pezizomycotina</taxon>
        <taxon>Eurotiomycetes</taxon>
        <taxon>Eurotiomycetidae</taxon>
        <taxon>Eurotiales</taxon>
        <taxon>Aspergillaceae</taxon>
        <taxon>Penicillium</taxon>
    </lineage>
</organism>
<keyword evidence="4" id="KW-1185">Reference proteome</keyword>
<dbReference type="EMBL" id="JAPQKO010000008">
    <property type="protein sequence ID" value="KAJ5152239.1"/>
    <property type="molecule type" value="Genomic_DNA"/>
</dbReference>
<dbReference type="OrthoDB" id="2213372at2759"/>